<reference evidence="1" key="1">
    <citation type="journal article" date="2020" name="mSystems">
        <title>Genome- and Community-Level Interaction Insights into Carbon Utilization and Element Cycling Functions of Hydrothermarchaeota in Hydrothermal Sediment.</title>
        <authorList>
            <person name="Zhou Z."/>
            <person name="Liu Y."/>
            <person name="Xu W."/>
            <person name="Pan J."/>
            <person name="Luo Z.H."/>
            <person name="Li M."/>
        </authorList>
    </citation>
    <scope>NUCLEOTIDE SEQUENCE [LARGE SCALE GENOMIC DNA]</scope>
    <source>
        <strain evidence="1">SpSt-776</strain>
    </source>
</reference>
<evidence type="ECO:0000313" key="1">
    <source>
        <dbReference type="EMBL" id="HGB15517.1"/>
    </source>
</evidence>
<sequence length="233" mass="27176">MRLSRGLPFGKKAMERFTPNCLSKEKDPWWGEEKLNRALVAGLMLEVIFSQPPLPDDPGARRRRLKEHLKTALVSRLAGHIPLHSFRSMAHNFDRWFDLFYPLISPSGPDESGQPRKDQQVPALARGLQEDLLRETLARWTGLLPTRRHRKIDREKLLSFFRQTGGKWFRLKDFEQFFRMDRKTAWEYIQKLLRAGLLYHNQGRSAAVRYRLAPGFLQGTEPKPQDSGEEKAL</sequence>
<dbReference type="EMBL" id="DTHB01000053">
    <property type="protein sequence ID" value="HGB15517.1"/>
    <property type="molecule type" value="Genomic_DNA"/>
</dbReference>
<gene>
    <name evidence="1" type="ORF">ENV62_09825</name>
</gene>
<dbReference type="AlphaFoldDB" id="A0A7C3WU89"/>
<accession>A0A7C3WU89</accession>
<organism evidence="1">
    <name type="scientific">Desulfobacca acetoxidans</name>
    <dbReference type="NCBI Taxonomy" id="60893"/>
    <lineage>
        <taxon>Bacteria</taxon>
        <taxon>Pseudomonadati</taxon>
        <taxon>Thermodesulfobacteriota</taxon>
        <taxon>Desulfobaccia</taxon>
        <taxon>Desulfobaccales</taxon>
        <taxon>Desulfobaccaceae</taxon>
        <taxon>Desulfobacca</taxon>
    </lineage>
</organism>
<protein>
    <submittedName>
        <fullName evidence="1">Uncharacterized protein</fullName>
    </submittedName>
</protein>
<proteinExistence type="predicted"/>
<name>A0A7C3WU89_9BACT</name>
<comment type="caution">
    <text evidence="1">The sequence shown here is derived from an EMBL/GenBank/DDBJ whole genome shotgun (WGS) entry which is preliminary data.</text>
</comment>